<evidence type="ECO:0000313" key="1">
    <source>
        <dbReference type="EMBL" id="KAE8388783.1"/>
    </source>
</evidence>
<dbReference type="InterPro" id="IPR015421">
    <property type="entry name" value="PyrdxlP-dep_Trfase_major"/>
</dbReference>
<organism evidence="1">
    <name type="scientific">Petromyces alliaceus</name>
    <name type="common">Aspergillus alliaceus</name>
    <dbReference type="NCBI Taxonomy" id="209559"/>
    <lineage>
        <taxon>Eukaryota</taxon>
        <taxon>Fungi</taxon>
        <taxon>Dikarya</taxon>
        <taxon>Ascomycota</taxon>
        <taxon>Pezizomycotina</taxon>
        <taxon>Eurotiomycetes</taxon>
        <taxon>Eurotiomycetidae</taxon>
        <taxon>Eurotiales</taxon>
        <taxon>Aspergillaceae</taxon>
        <taxon>Aspergillus</taxon>
        <taxon>Aspergillus subgen. Circumdati</taxon>
    </lineage>
</organism>
<proteinExistence type="predicted"/>
<name>A0A5N7C4M7_PETAA</name>
<dbReference type="Proteomes" id="UP000326877">
    <property type="component" value="Unassembled WGS sequence"/>
</dbReference>
<protein>
    <submittedName>
        <fullName evidence="1">Uncharacterized protein</fullName>
    </submittedName>
</protein>
<dbReference type="InterPro" id="IPR015424">
    <property type="entry name" value="PyrdxlP-dep_Trfase"/>
</dbReference>
<reference evidence="1" key="1">
    <citation type="submission" date="2019-04" db="EMBL/GenBank/DDBJ databases">
        <title>Friends and foes A comparative genomics studyof 23 Aspergillus species from section Flavi.</title>
        <authorList>
            <consortium name="DOE Joint Genome Institute"/>
            <person name="Kjaerbolling I."/>
            <person name="Vesth T."/>
            <person name="Frisvad J.C."/>
            <person name="Nybo J.L."/>
            <person name="Theobald S."/>
            <person name="Kildgaard S."/>
            <person name="Isbrandt T."/>
            <person name="Kuo A."/>
            <person name="Sato A."/>
            <person name="Lyhne E.K."/>
            <person name="Kogle M.E."/>
            <person name="Wiebenga A."/>
            <person name="Kun R.S."/>
            <person name="Lubbers R.J."/>
            <person name="Makela M.R."/>
            <person name="Barry K."/>
            <person name="Chovatia M."/>
            <person name="Clum A."/>
            <person name="Daum C."/>
            <person name="Haridas S."/>
            <person name="He G."/>
            <person name="LaButti K."/>
            <person name="Lipzen A."/>
            <person name="Mondo S."/>
            <person name="Riley R."/>
            <person name="Salamov A."/>
            <person name="Simmons B.A."/>
            <person name="Magnuson J.K."/>
            <person name="Henrissat B."/>
            <person name="Mortensen U.H."/>
            <person name="Larsen T.O."/>
            <person name="Devries R.P."/>
            <person name="Grigoriev I.V."/>
            <person name="Machida M."/>
            <person name="Baker S.E."/>
            <person name="Andersen M.R."/>
        </authorList>
    </citation>
    <scope>NUCLEOTIDE SEQUENCE [LARGE SCALE GENOMIC DNA]</scope>
    <source>
        <strain evidence="1">IBT 14317</strain>
    </source>
</reference>
<dbReference type="OrthoDB" id="7042322at2759"/>
<dbReference type="EMBL" id="ML735274">
    <property type="protein sequence ID" value="KAE8388783.1"/>
    <property type="molecule type" value="Genomic_DNA"/>
</dbReference>
<accession>A0A5N7C4M7</accession>
<sequence>MSSSLISISLSTRSFSQIYRQSEMLCSQKSKMVSITALHSPTGTVISRETSTPFLIAATLGDHVISVCSLSNLHGPPGIRIGWLVTKSSGLQETFLAAKEQTSVSGSVLDE</sequence>
<dbReference type="Gene3D" id="3.40.640.10">
    <property type="entry name" value="Type I PLP-dependent aspartate aminotransferase-like (Major domain)"/>
    <property type="match status" value="1"/>
</dbReference>
<dbReference type="AlphaFoldDB" id="A0A5N7C4M7"/>
<dbReference type="SUPFAM" id="SSF53383">
    <property type="entry name" value="PLP-dependent transferases"/>
    <property type="match status" value="1"/>
</dbReference>
<gene>
    <name evidence="1" type="ORF">BDV23DRAFT_158442</name>
</gene>